<proteinExistence type="predicted"/>
<dbReference type="RefSeq" id="WP_319167331.1">
    <property type="nucleotide sequence ID" value="NZ_JARAWP010000040.1"/>
</dbReference>
<keyword evidence="1" id="KW-0540">Nuclease</keyword>
<protein>
    <submittedName>
        <fullName evidence="1">Endonuclease/exonuclease/phosphatase family protein</fullName>
    </submittedName>
</protein>
<accession>A0ABU4MAD4</accession>
<dbReference type="InterPro" id="IPR036691">
    <property type="entry name" value="Endo/exonu/phosph_ase_sf"/>
</dbReference>
<dbReference type="EMBL" id="JARAWP010000040">
    <property type="protein sequence ID" value="MDX3024955.1"/>
    <property type="molecule type" value="Genomic_DNA"/>
</dbReference>
<sequence>MNAPADDELVMVAWNIQKNARGRTGDEDHRAKARSIVASLRPHIYIRQELTGADRDGNRDLYAEANAVGGLIPYIATPDEKRGRNPAGLMIDPRMFLVDNDYEHQTPWKGIRHVRVRFRQRPKARALNLASAHLCYFDPAIRATEARRLTALADHGQSVLFEADMNSYPHRDVQAAVDHPHLDGHVTELPDWDTVEDRVHFQHRTVERNGVRVSDTVPDEILTGGKAVYTDLALHAATVLRQHAALTPTSSLQRTDQGPRRRIDIPYGTPDVADALKSVEIIATDEIAEVTDHGLVIARFHLDRLIGNLSRPQRHFLDAGRTSPTGRRESART</sequence>
<dbReference type="GO" id="GO:0004519">
    <property type="term" value="F:endonuclease activity"/>
    <property type="evidence" value="ECO:0007669"/>
    <property type="project" value="UniProtKB-KW"/>
</dbReference>
<dbReference type="SUPFAM" id="SSF56219">
    <property type="entry name" value="DNase I-like"/>
    <property type="match status" value="1"/>
</dbReference>
<keyword evidence="1" id="KW-0378">Hydrolase</keyword>
<keyword evidence="2" id="KW-1185">Reference proteome</keyword>
<evidence type="ECO:0000313" key="2">
    <source>
        <dbReference type="Proteomes" id="UP001272987"/>
    </source>
</evidence>
<organism evidence="1 2">
    <name type="scientific">Streptomyces acidiscabies</name>
    <dbReference type="NCBI Taxonomy" id="42234"/>
    <lineage>
        <taxon>Bacteria</taxon>
        <taxon>Bacillati</taxon>
        <taxon>Actinomycetota</taxon>
        <taxon>Actinomycetes</taxon>
        <taxon>Kitasatosporales</taxon>
        <taxon>Streptomycetaceae</taxon>
        <taxon>Streptomyces</taxon>
    </lineage>
</organism>
<gene>
    <name evidence="1" type="ORF">PV666_44890</name>
</gene>
<comment type="caution">
    <text evidence="1">The sequence shown here is derived from an EMBL/GenBank/DDBJ whole genome shotgun (WGS) entry which is preliminary data.</text>
</comment>
<keyword evidence="1" id="KW-0255">Endonuclease</keyword>
<name>A0ABU4MAD4_9ACTN</name>
<dbReference type="Proteomes" id="UP001272987">
    <property type="component" value="Unassembled WGS sequence"/>
</dbReference>
<reference evidence="1 2" key="1">
    <citation type="journal article" date="2023" name="Microb. Genom.">
        <title>Mesoterricola silvestris gen. nov., sp. nov., Mesoterricola sediminis sp. nov., Geothrix oryzae sp. nov., Geothrix edaphica sp. nov., Geothrix rubra sp. nov., and Geothrix limicola sp. nov., six novel members of Acidobacteriota isolated from soils.</title>
        <authorList>
            <person name="Weisberg A.J."/>
            <person name="Pearce E."/>
            <person name="Kramer C.G."/>
            <person name="Chang J.H."/>
            <person name="Clarke C.R."/>
        </authorList>
    </citation>
    <scope>NUCLEOTIDE SEQUENCE [LARGE SCALE GENOMIC DNA]</scope>
    <source>
        <strain evidence="1 2">NB05-1H</strain>
    </source>
</reference>
<evidence type="ECO:0000313" key="1">
    <source>
        <dbReference type="EMBL" id="MDX3024955.1"/>
    </source>
</evidence>
<dbReference type="Gene3D" id="3.60.10.10">
    <property type="entry name" value="Endonuclease/exonuclease/phosphatase"/>
    <property type="match status" value="1"/>
</dbReference>